<accession>A0A9Q1RNE3</accession>
<dbReference type="PANTHER" id="PTHR32467:SF118">
    <property type="entry name" value="ETHYLENE-RESPONSIVE TRANSCRIPTION FACTOR RAP2-7"/>
    <property type="match status" value="1"/>
</dbReference>
<feature type="chain" id="PRO_5040495992" evidence="1">
    <location>
        <begin position="28"/>
        <end position="68"/>
    </location>
</feature>
<evidence type="ECO:0000313" key="2">
    <source>
        <dbReference type="EMBL" id="KAJ8563676.1"/>
    </source>
</evidence>
<evidence type="ECO:0000256" key="1">
    <source>
        <dbReference type="SAM" id="SignalP"/>
    </source>
</evidence>
<proteinExistence type="predicted"/>
<gene>
    <name evidence="2" type="ORF">K7X08_032128</name>
</gene>
<dbReference type="EMBL" id="JAJAGQ010000005">
    <property type="protein sequence ID" value="KAJ8563676.1"/>
    <property type="molecule type" value="Genomic_DNA"/>
</dbReference>
<dbReference type="OrthoDB" id="1730034at2759"/>
<comment type="caution">
    <text evidence="2">The sequence shown here is derived from an EMBL/GenBank/DDBJ whole genome shotgun (WGS) entry which is preliminary data.</text>
</comment>
<evidence type="ECO:0000313" key="3">
    <source>
        <dbReference type="Proteomes" id="UP001152561"/>
    </source>
</evidence>
<protein>
    <submittedName>
        <fullName evidence="2">Uncharacterized protein</fullName>
    </submittedName>
</protein>
<dbReference type="GO" id="GO:0003700">
    <property type="term" value="F:DNA-binding transcription factor activity"/>
    <property type="evidence" value="ECO:0007669"/>
    <property type="project" value="InterPro"/>
</dbReference>
<organism evidence="2 3">
    <name type="scientific">Anisodus acutangulus</name>
    <dbReference type="NCBI Taxonomy" id="402998"/>
    <lineage>
        <taxon>Eukaryota</taxon>
        <taxon>Viridiplantae</taxon>
        <taxon>Streptophyta</taxon>
        <taxon>Embryophyta</taxon>
        <taxon>Tracheophyta</taxon>
        <taxon>Spermatophyta</taxon>
        <taxon>Magnoliopsida</taxon>
        <taxon>eudicotyledons</taxon>
        <taxon>Gunneridae</taxon>
        <taxon>Pentapetalae</taxon>
        <taxon>asterids</taxon>
        <taxon>lamiids</taxon>
        <taxon>Solanales</taxon>
        <taxon>Solanaceae</taxon>
        <taxon>Solanoideae</taxon>
        <taxon>Hyoscyameae</taxon>
        <taxon>Anisodus</taxon>
    </lineage>
</organism>
<dbReference type="Gene3D" id="3.30.730.10">
    <property type="entry name" value="AP2/ERF domain"/>
    <property type="match status" value="1"/>
</dbReference>
<sequence>MYLVDLTLLMLLLAYDRAAIKFRGVDADINFNLSDYKEDMKQMTNLSKEEFVRVLRRKSTGFSRGGSK</sequence>
<keyword evidence="1" id="KW-0732">Signal</keyword>
<reference evidence="3" key="1">
    <citation type="journal article" date="2023" name="Proc. Natl. Acad. Sci. U.S.A.">
        <title>Genomic and structural basis for evolution of tropane alkaloid biosynthesis.</title>
        <authorList>
            <person name="Wanga Y.-J."/>
            <person name="Taina T."/>
            <person name="Yua J.-Y."/>
            <person name="Lia J."/>
            <person name="Xua B."/>
            <person name="Chenc J."/>
            <person name="D'Auriad J.C."/>
            <person name="Huanga J.-P."/>
            <person name="Huanga S.-X."/>
        </authorList>
    </citation>
    <scope>NUCLEOTIDE SEQUENCE [LARGE SCALE GENOMIC DNA]</scope>
    <source>
        <strain evidence="3">cv. KIB-2019</strain>
    </source>
</reference>
<dbReference type="Proteomes" id="UP001152561">
    <property type="component" value="Unassembled WGS sequence"/>
</dbReference>
<dbReference type="InterPro" id="IPR036955">
    <property type="entry name" value="AP2/ERF_dom_sf"/>
</dbReference>
<dbReference type="AlphaFoldDB" id="A0A9Q1RNE3"/>
<keyword evidence="3" id="KW-1185">Reference proteome</keyword>
<feature type="signal peptide" evidence="1">
    <location>
        <begin position="1"/>
        <end position="27"/>
    </location>
</feature>
<dbReference type="PANTHER" id="PTHR32467">
    <property type="entry name" value="AP2-LIKE ETHYLENE-RESPONSIVE TRANSCRIPTION FACTOR"/>
    <property type="match status" value="1"/>
</dbReference>
<name>A0A9Q1RNE3_9SOLA</name>